<evidence type="ECO:0000313" key="3">
    <source>
        <dbReference type="EMBL" id="CAL5976522.1"/>
    </source>
</evidence>
<keyword evidence="1" id="KW-0175">Coiled coil</keyword>
<reference evidence="2" key="1">
    <citation type="submission" date="2023-06" db="EMBL/GenBank/DDBJ databases">
        <authorList>
            <person name="Kurt Z."/>
        </authorList>
    </citation>
    <scope>NUCLEOTIDE SEQUENCE</scope>
</reference>
<feature type="coiled-coil region" evidence="1">
    <location>
        <begin position="107"/>
        <end position="148"/>
    </location>
</feature>
<evidence type="ECO:0000313" key="4">
    <source>
        <dbReference type="Proteomes" id="UP001642409"/>
    </source>
</evidence>
<name>A0AA86QM44_9EUKA</name>
<accession>A0AA86QM44</accession>
<reference evidence="3 4" key="2">
    <citation type="submission" date="2024-07" db="EMBL/GenBank/DDBJ databases">
        <authorList>
            <person name="Akdeniz Z."/>
        </authorList>
    </citation>
    <scope>NUCLEOTIDE SEQUENCE [LARGE SCALE GENOMIC DNA]</scope>
</reference>
<evidence type="ECO:0000256" key="1">
    <source>
        <dbReference type="SAM" id="Coils"/>
    </source>
</evidence>
<proteinExistence type="predicted"/>
<dbReference type="EMBL" id="CAXDID020000007">
    <property type="protein sequence ID" value="CAL5976522.1"/>
    <property type="molecule type" value="Genomic_DNA"/>
</dbReference>
<comment type="caution">
    <text evidence="2">The sequence shown here is derived from an EMBL/GenBank/DDBJ whole genome shotgun (WGS) entry which is preliminary data.</text>
</comment>
<gene>
    <name evidence="3" type="ORF">HINF_LOCUS3858</name>
    <name evidence="2" type="ORF">HINF_LOCUS49774</name>
</gene>
<keyword evidence="4" id="KW-1185">Reference proteome</keyword>
<sequence length="448" mass="52637">MSVDLLVHLLEKNYSSHPHDRLTPEQLVFLISQKQILGDQVFTDLSNKARNTRQQLQKLSLPEQEQYIQQQDNKFKQELSIHFPMYSPQKTFKLLTQNTVQTTSSSDIHLQEENDRLHSQLAKLKQKLSESEEQTMRLQVQVRQQNEKLTSYDSLFSQLQNSFKVKVNVETDMEQKEALVDFLCKTQTKYSQKQLGAIRESARSVRTSIFQLQQYLKTSPKVDFDAVFSPVQRLLQRIASEVRYSVKYSVIGRKPLNPLIRHITQIQRGDLSRQNFTPNKNTFLYLLDYALKTNSKLQYLSFLNEQFNDKLNGQVVVQTPTQANTLELKQNEVEKFTEFVRIKLDVCDCVLFENTCLIYYEGARVQEVGTLRGRHRSFRCGRGRNCWKVRVIQFGFCFQFHLNGQLLQLQIIAVKFIVLCEFCDVYECHITFLQNQQMNQFLNHHKIL</sequence>
<protein>
    <submittedName>
        <fullName evidence="2">Uncharacterized protein</fullName>
    </submittedName>
</protein>
<dbReference type="EMBL" id="CATOUU010000952">
    <property type="protein sequence ID" value="CAI9962129.1"/>
    <property type="molecule type" value="Genomic_DNA"/>
</dbReference>
<organism evidence="2">
    <name type="scientific">Hexamita inflata</name>
    <dbReference type="NCBI Taxonomy" id="28002"/>
    <lineage>
        <taxon>Eukaryota</taxon>
        <taxon>Metamonada</taxon>
        <taxon>Diplomonadida</taxon>
        <taxon>Hexamitidae</taxon>
        <taxon>Hexamitinae</taxon>
        <taxon>Hexamita</taxon>
    </lineage>
</organism>
<dbReference type="AlphaFoldDB" id="A0AA86QM44"/>
<dbReference type="Proteomes" id="UP001642409">
    <property type="component" value="Unassembled WGS sequence"/>
</dbReference>
<evidence type="ECO:0000313" key="2">
    <source>
        <dbReference type="EMBL" id="CAI9962129.1"/>
    </source>
</evidence>